<evidence type="ECO:0000313" key="2">
    <source>
        <dbReference type="EMBL" id="ATS88637.1"/>
    </source>
</evidence>
<dbReference type="AlphaFoldDB" id="A0A808FFQ2"/>
<organism evidence="2">
    <name type="scientific">Xanthomonas citri pv. phaseoli var. fuscans</name>
    <dbReference type="NCBI Taxonomy" id="473423"/>
    <lineage>
        <taxon>Bacteria</taxon>
        <taxon>Pseudomonadati</taxon>
        <taxon>Pseudomonadota</taxon>
        <taxon>Gammaproteobacteria</taxon>
        <taxon>Lysobacterales</taxon>
        <taxon>Lysobacteraceae</taxon>
        <taxon>Xanthomonas</taxon>
    </lineage>
</organism>
<proteinExistence type="predicted"/>
<protein>
    <submittedName>
        <fullName evidence="2">Uncharacterized protein</fullName>
    </submittedName>
</protein>
<feature type="compositionally biased region" description="Low complexity" evidence="1">
    <location>
        <begin position="42"/>
        <end position="56"/>
    </location>
</feature>
<name>A0A808FFQ2_XANCI</name>
<evidence type="ECO:0000256" key="1">
    <source>
        <dbReference type="SAM" id="MobiDB-lite"/>
    </source>
</evidence>
<gene>
    <name evidence="2" type="ORF">XcfCFBP6167P_10280</name>
</gene>
<accession>A0A808FFQ2</accession>
<reference evidence="2" key="1">
    <citation type="journal article" date="2017" name="BMC Genomics">
        <title>Xanthomonas adaptation to common bean is associated with horizontal transfers of genes encoding TAL effectors.</title>
        <authorList>
            <person name="Ruh M."/>
            <person name="Briand M."/>
            <person name="Bonneau S."/>
            <person name="Jacques M.A."/>
            <person name="Chen N.W.G."/>
        </authorList>
    </citation>
    <scope>NUCLEOTIDE SEQUENCE [LARGE SCALE GENOMIC DNA]</scope>
    <source>
        <strain evidence="2">CFBP6167</strain>
    </source>
</reference>
<sequence>MRCGKASTFDLSDFPQHVVRHGNNRVPFQSKNDTMVTSRHLGQQQALATTSSAQGSREGLINSPQMRDTTVSCRGLIHAADVR</sequence>
<dbReference type="EMBL" id="CP021018">
    <property type="protein sequence ID" value="ATS88637.1"/>
    <property type="molecule type" value="Genomic_DNA"/>
</dbReference>
<feature type="region of interest" description="Disordered" evidence="1">
    <location>
        <begin position="42"/>
        <end position="67"/>
    </location>
</feature>